<dbReference type="Gene3D" id="3.40.190.10">
    <property type="entry name" value="Periplasmic binding protein-like II"/>
    <property type="match status" value="1"/>
</dbReference>
<dbReference type="GO" id="GO:0015833">
    <property type="term" value="P:peptide transport"/>
    <property type="evidence" value="ECO:0007669"/>
    <property type="project" value="TreeGrafter"/>
</dbReference>
<dbReference type="RefSeq" id="WP_200281714.1">
    <property type="nucleotide sequence ID" value="NZ_JAENII010000013.1"/>
</dbReference>
<dbReference type="EMBL" id="JAENII010000013">
    <property type="protein sequence ID" value="MBK1828381.1"/>
    <property type="molecule type" value="Genomic_DNA"/>
</dbReference>
<dbReference type="GO" id="GO:1904680">
    <property type="term" value="F:peptide transmembrane transporter activity"/>
    <property type="evidence" value="ECO:0007669"/>
    <property type="project" value="TreeGrafter"/>
</dbReference>
<organism evidence="4 5">
    <name type="scientific">Haloferula rosea</name>
    <dbReference type="NCBI Taxonomy" id="490093"/>
    <lineage>
        <taxon>Bacteria</taxon>
        <taxon>Pseudomonadati</taxon>
        <taxon>Verrucomicrobiota</taxon>
        <taxon>Verrucomicrobiia</taxon>
        <taxon>Verrucomicrobiales</taxon>
        <taxon>Verrucomicrobiaceae</taxon>
        <taxon>Haloferula</taxon>
    </lineage>
</organism>
<dbReference type="InterPro" id="IPR039424">
    <property type="entry name" value="SBP_5"/>
</dbReference>
<evidence type="ECO:0000259" key="3">
    <source>
        <dbReference type="Pfam" id="PF00496"/>
    </source>
</evidence>
<dbReference type="Proteomes" id="UP000658278">
    <property type="component" value="Unassembled WGS sequence"/>
</dbReference>
<dbReference type="AlphaFoldDB" id="A0A934RH08"/>
<accession>A0A934RH08</accession>
<feature type="coiled-coil region" evidence="1">
    <location>
        <begin position="46"/>
        <end position="73"/>
    </location>
</feature>
<dbReference type="PROSITE" id="PS51257">
    <property type="entry name" value="PROKAR_LIPOPROTEIN"/>
    <property type="match status" value="1"/>
</dbReference>
<keyword evidence="1" id="KW-0175">Coiled coil</keyword>
<dbReference type="SUPFAM" id="SSF53850">
    <property type="entry name" value="Periplasmic binding protein-like II"/>
    <property type="match status" value="1"/>
</dbReference>
<dbReference type="Gene3D" id="3.10.105.10">
    <property type="entry name" value="Dipeptide-binding Protein, Domain 3"/>
    <property type="match status" value="1"/>
</dbReference>
<evidence type="ECO:0000313" key="5">
    <source>
        <dbReference type="Proteomes" id="UP000658278"/>
    </source>
</evidence>
<protein>
    <recommendedName>
        <fullName evidence="3">Solute-binding protein family 5 domain-containing protein</fullName>
    </recommendedName>
</protein>
<dbReference type="InterPro" id="IPR000914">
    <property type="entry name" value="SBP_5_dom"/>
</dbReference>
<reference evidence="4" key="1">
    <citation type="submission" date="2021-01" db="EMBL/GenBank/DDBJ databases">
        <title>Modified the classification status of verrucomicrobia.</title>
        <authorList>
            <person name="Feng X."/>
        </authorList>
    </citation>
    <scope>NUCLEOTIDE SEQUENCE</scope>
    <source>
        <strain evidence="4">KCTC 22201</strain>
    </source>
</reference>
<comment type="caution">
    <text evidence="4">The sequence shown here is derived from an EMBL/GenBank/DDBJ whole genome shotgun (WGS) entry which is preliminary data.</text>
</comment>
<dbReference type="Pfam" id="PF00496">
    <property type="entry name" value="SBP_bac_5"/>
    <property type="match status" value="1"/>
</dbReference>
<feature type="domain" description="Solute-binding protein family 5" evidence="3">
    <location>
        <begin position="169"/>
        <end position="547"/>
    </location>
</feature>
<evidence type="ECO:0000313" key="4">
    <source>
        <dbReference type="EMBL" id="MBK1828381.1"/>
    </source>
</evidence>
<feature type="compositionally biased region" description="Acidic residues" evidence="2">
    <location>
        <begin position="688"/>
        <end position="698"/>
    </location>
</feature>
<gene>
    <name evidence="4" type="ORF">JIN81_15210</name>
</gene>
<sequence>MKISPIWMCLGVVLTFSACKKHVAFQSRDNTAEMAAFRERINEEIRDELDAGLKRLTAELEGEMEESERAEKEGLLADLKARMERPDYFETKDVSELPTDLEWETGMDEPDIGSPDAKKGGTFHTHIPGGAYPPTIRSCGKEANNSFRSFHWDNIEMGLVGLHPNTGRLIPGLADRWAVGEDGRSVYFHIDDEATWSDGREVTSQDFVMTFTAYLSPYLDQSFYKIYYKDQFWGISTYGKDYLCIRIAYPKPLAPFAATVAPFQTEFYKEFGPDFIKRYNWRPRPTTGAYMVRKEDIDKGRSIALTRVKDWWAKDRKYYRNRFNVDRIEYRQVRDEEKVFQMFLRGDIDLYWLNDAKKWYERTEVDAVFSGYIERAVFYNDYPRVSRGLYMNFSKPPLDNLDVRIGLNHATNWEKVIELDLRGDAERLHLLNEGFGDISNPNIRAREFSIPKARAAFARAGFDKMGDDGILMNDKGRRLSFTVNHVKHPTLDPMLLRLKEEAQQAGVEYKLEGMDATASFQKTSKKEHEIALAGWGITPPFPDFYQQFHSKEAYLPGTRKPRPATNNISVFADPEVDPILEANRNARSLEVVKDTSWKLEQIFHDRAVWIPAYKRPFYRLGYWRWMRWPDDFNVRIADEPEMSHVFWIDQEIKAETLEAMRTGETFEEQYRVYDQYRTGMSSSSSETPEAEEAGEAGEESGSADGTPGDVEGGGSSETVPADEAAVSGEQDTESTGNDAVEGGQR</sequence>
<evidence type="ECO:0000256" key="1">
    <source>
        <dbReference type="SAM" id="Coils"/>
    </source>
</evidence>
<keyword evidence="5" id="KW-1185">Reference proteome</keyword>
<name>A0A934RH08_9BACT</name>
<dbReference type="PANTHER" id="PTHR30290">
    <property type="entry name" value="PERIPLASMIC BINDING COMPONENT OF ABC TRANSPORTER"/>
    <property type="match status" value="1"/>
</dbReference>
<proteinExistence type="predicted"/>
<evidence type="ECO:0000256" key="2">
    <source>
        <dbReference type="SAM" id="MobiDB-lite"/>
    </source>
</evidence>
<feature type="region of interest" description="Disordered" evidence="2">
    <location>
        <begin position="678"/>
        <end position="745"/>
    </location>
</feature>